<evidence type="ECO:0000256" key="3">
    <source>
        <dbReference type="ARBA" id="ARBA00012922"/>
    </source>
</evidence>
<dbReference type="Pfam" id="PF01425">
    <property type="entry name" value="Amidase"/>
    <property type="match status" value="2"/>
</dbReference>
<dbReference type="PANTHER" id="PTHR11895">
    <property type="entry name" value="TRANSAMIDASE"/>
    <property type="match status" value="1"/>
</dbReference>
<reference evidence="6" key="2">
    <citation type="submission" date="2015-05" db="EMBL/GenBank/DDBJ databases">
        <title>Complete genome sequence of Corynebacterium uterequi DSM 45634, isolated from the uterus of a maiden mare.</title>
        <authorList>
            <person name="Ruckert C."/>
            <person name="Albersmeier A."/>
            <person name="Winkler A."/>
            <person name="Tauch A."/>
        </authorList>
    </citation>
    <scope>NUCLEOTIDE SEQUENCE [LARGE SCALE GENOMIC DNA]</scope>
    <source>
        <strain evidence="6">DSM 45634</strain>
    </source>
</reference>
<dbReference type="RefSeq" id="WP_047260368.1">
    <property type="nucleotide sequence ID" value="NZ_CP011546.1"/>
</dbReference>
<dbReference type="KEGG" id="cut:CUTER_10665"/>
<comment type="catalytic activity">
    <reaction evidence="1">
        <text>a monocarboxylic acid amide + H2O = a monocarboxylate + NH4(+)</text>
        <dbReference type="Rhea" id="RHEA:12020"/>
        <dbReference type="ChEBI" id="CHEBI:15377"/>
        <dbReference type="ChEBI" id="CHEBI:28938"/>
        <dbReference type="ChEBI" id="CHEBI:35757"/>
        <dbReference type="ChEBI" id="CHEBI:83628"/>
        <dbReference type="EC" id="3.5.1.4"/>
    </reaction>
</comment>
<dbReference type="PROSITE" id="PS00571">
    <property type="entry name" value="AMIDASES"/>
    <property type="match status" value="1"/>
</dbReference>
<gene>
    <name evidence="5" type="ORF">CUTER_10665</name>
</gene>
<evidence type="ECO:0000256" key="2">
    <source>
        <dbReference type="ARBA" id="ARBA00009199"/>
    </source>
</evidence>
<evidence type="ECO:0000313" key="6">
    <source>
        <dbReference type="Proteomes" id="UP000035548"/>
    </source>
</evidence>
<dbReference type="PATRIC" id="fig|1072256.5.peg.2099"/>
<dbReference type="Proteomes" id="UP000035548">
    <property type="component" value="Chromosome"/>
</dbReference>
<dbReference type="InterPro" id="IPR020556">
    <property type="entry name" value="Amidase_CS"/>
</dbReference>
<evidence type="ECO:0000259" key="4">
    <source>
        <dbReference type="Pfam" id="PF01425"/>
    </source>
</evidence>
<dbReference type="GO" id="GO:0016740">
    <property type="term" value="F:transferase activity"/>
    <property type="evidence" value="ECO:0007669"/>
    <property type="project" value="UniProtKB-KW"/>
</dbReference>
<keyword evidence="5" id="KW-0808">Transferase</keyword>
<accession>A0A0G3HLU0</accession>
<dbReference type="GO" id="GO:0004040">
    <property type="term" value="F:amidase activity"/>
    <property type="evidence" value="ECO:0007669"/>
    <property type="project" value="UniProtKB-EC"/>
</dbReference>
<keyword evidence="6" id="KW-1185">Reference proteome</keyword>
<keyword evidence="5" id="KW-0378">Hydrolase</keyword>
<dbReference type="OrthoDB" id="5175573at2"/>
<sequence length="395" mass="41836">MTSPSTNRAAYPAESLDELAAKVAALTPAEHGFAYFDPLAPAAHPTIEGDLSGWIIPAKDLYEFAGMPTTFGSRARTIARSTETNSFIAAYQARGAAIPGKSVTSELGMTIDAEPRDLPALDNPIWPGRTPGGSSGGAAVMVARGLVRAAHASDAGGSIRIPSAACGVVGFKPASSQIAAHGFITRRVEDSAYLHQLTLGAPTPRRVGLLTTPLLAEVDVQPEWERATREAAEALAAAGHDVVEVGFWPAIAETFERYTDIFSYRLGDIPNPDYIAAWLRKRGLTVSAQRYAESLAYAATVRGRLRDFYGVDALLTPTVSSDPPAVGAFSQLEPAENFAAQTRWASWTSVFNIAGAPAISLPWPVPGRPQPAGVHLAGLTLDDAELLTLARELHE</sequence>
<dbReference type="Gene3D" id="3.90.1300.10">
    <property type="entry name" value="Amidase signature (AS) domain"/>
    <property type="match status" value="1"/>
</dbReference>
<proteinExistence type="inferred from homology"/>
<feature type="domain" description="Amidase" evidence="4">
    <location>
        <begin position="48"/>
        <end position="189"/>
    </location>
</feature>
<name>A0A0G3HLU0_9CORY</name>
<evidence type="ECO:0000256" key="1">
    <source>
        <dbReference type="ARBA" id="ARBA00001311"/>
    </source>
</evidence>
<reference evidence="5 6" key="1">
    <citation type="journal article" date="2015" name="Genome Announc.">
        <title>Virulence Factor Genes Detected in the Complete Genome Sequence of Corynebacterium uterequi DSM 45634, Isolated from the Uterus of a Maiden Mare.</title>
        <authorList>
            <person name="Ruckert C."/>
            <person name="Kriete M."/>
            <person name="Jaenicke S."/>
            <person name="Winkler A."/>
            <person name="Tauch A."/>
        </authorList>
    </citation>
    <scope>NUCLEOTIDE SEQUENCE [LARGE SCALE GENOMIC DNA]</scope>
    <source>
        <strain evidence="5 6">DSM 45634</strain>
    </source>
</reference>
<dbReference type="EC" id="3.5.1.4" evidence="3"/>
<protein>
    <recommendedName>
        <fullName evidence="3">amidase</fullName>
        <ecNumber evidence="3">3.5.1.4</ecNumber>
    </recommendedName>
</protein>
<feature type="domain" description="Amidase" evidence="4">
    <location>
        <begin position="290"/>
        <end position="387"/>
    </location>
</feature>
<dbReference type="InterPro" id="IPR036928">
    <property type="entry name" value="AS_sf"/>
</dbReference>
<dbReference type="PANTHER" id="PTHR11895:SF7">
    <property type="entry name" value="GLUTAMYL-TRNA(GLN) AMIDOTRANSFERASE SUBUNIT A, MITOCHONDRIAL"/>
    <property type="match status" value="1"/>
</dbReference>
<dbReference type="STRING" id="1072256.CUTER_10665"/>
<dbReference type="SUPFAM" id="SSF75304">
    <property type="entry name" value="Amidase signature (AS) enzymes"/>
    <property type="match status" value="1"/>
</dbReference>
<dbReference type="InterPro" id="IPR000120">
    <property type="entry name" value="Amidase"/>
</dbReference>
<organism evidence="5 6">
    <name type="scientific">Corynebacterium uterequi</name>
    <dbReference type="NCBI Taxonomy" id="1072256"/>
    <lineage>
        <taxon>Bacteria</taxon>
        <taxon>Bacillati</taxon>
        <taxon>Actinomycetota</taxon>
        <taxon>Actinomycetes</taxon>
        <taxon>Mycobacteriales</taxon>
        <taxon>Corynebacteriaceae</taxon>
        <taxon>Corynebacterium</taxon>
    </lineage>
</organism>
<dbReference type="EMBL" id="CP011546">
    <property type="protein sequence ID" value="AKK12097.1"/>
    <property type="molecule type" value="Genomic_DNA"/>
</dbReference>
<comment type="similarity">
    <text evidence="2">Belongs to the amidase family.</text>
</comment>
<dbReference type="AlphaFoldDB" id="A0A0G3HLU0"/>
<dbReference type="InterPro" id="IPR023631">
    <property type="entry name" value="Amidase_dom"/>
</dbReference>
<evidence type="ECO:0000313" key="5">
    <source>
        <dbReference type="EMBL" id="AKK12097.1"/>
    </source>
</evidence>